<evidence type="ECO:0000256" key="1">
    <source>
        <dbReference type="SAM" id="MobiDB-lite"/>
    </source>
</evidence>
<evidence type="ECO:0000313" key="2">
    <source>
        <dbReference type="EMBL" id="KAB5511153.1"/>
    </source>
</evidence>
<organism evidence="2 3">
    <name type="scientific">Salix brachista</name>
    <dbReference type="NCBI Taxonomy" id="2182728"/>
    <lineage>
        <taxon>Eukaryota</taxon>
        <taxon>Viridiplantae</taxon>
        <taxon>Streptophyta</taxon>
        <taxon>Embryophyta</taxon>
        <taxon>Tracheophyta</taxon>
        <taxon>Spermatophyta</taxon>
        <taxon>Magnoliopsida</taxon>
        <taxon>eudicotyledons</taxon>
        <taxon>Gunneridae</taxon>
        <taxon>Pentapetalae</taxon>
        <taxon>rosids</taxon>
        <taxon>fabids</taxon>
        <taxon>Malpighiales</taxon>
        <taxon>Salicaceae</taxon>
        <taxon>Saliceae</taxon>
        <taxon>Salix</taxon>
    </lineage>
</organism>
<dbReference type="PANTHER" id="PTHR36386">
    <property type="entry name" value="OS06G0683900 PROTEIN"/>
    <property type="match status" value="1"/>
</dbReference>
<sequence length="311" mass="34650">MSSLLQYPDGVNAPEVQIWNNAAFDNGESEDSLNLKSSWWTQSLESNGSKENLSPVCEESSPVFVNSSNPTKPLQSNTNLVNSLGSNFLKIGVSKTICAFLKIIVLVSCLRFYKLIDKLRRKMLEEETREIYGLVHGQTRRSARIWALEEKARQLSLQRRTQKPPPSPSALESNQKKRRGRKRKSLLLDMGVNSVAPPLKGKCLPLACSVRIDAGEIQLKSPNWLFGQKKYEESGNAPKAAKSEIENGASQKEIDLDGYSELNCLSSVDINEEDIFQRYLAVTSVDEASGWYGGTLLGDQDEDIPFAQSFD</sequence>
<proteinExistence type="predicted"/>
<evidence type="ECO:0000313" key="3">
    <source>
        <dbReference type="Proteomes" id="UP000326939"/>
    </source>
</evidence>
<comment type="caution">
    <text evidence="2">The sequence shown here is derived from an EMBL/GenBank/DDBJ whole genome shotgun (WGS) entry which is preliminary data.</text>
</comment>
<feature type="region of interest" description="Disordered" evidence="1">
    <location>
        <begin position="156"/>
        <end position="182"/>
    </location>
</feature>
<keyword evidence="3" id="KW-1185">Reference proteome</keyword>
<dbReference type="Proteomes" id="UP000326939">
    <property type="component" value="Unassembled WGS sequence"/>
</dbReference>
<dbReference type="PANTHER" id="PTHR36386:SF1">
    <property type="entry name" value="OS06G0683900 PROTEIN"/>
    <property type="match status" value="1"/>
</dbReference>
<dbReference type="AlphaFoldDB" id="A0A5N5J1A0"/>
<name>A0A5N5J1A0_9ROSI</name>
<protein>
    <submittedName>
        <fullName evidence="2">Uncharacterized protein</fullName>
    </submittedName>
</protein>
<accession>A0A5N5J1A0</accession>
<reference evidence="3" key="1">
    <citation type="journal article" date="2019" name="Gigascience">
        <title>De novo genome assembly of the endangered Acer yangbiense, a plant species with extremely small populations endemic to Yunnan Province, China.</title>
        <authorList>
            <person name="Yang J."/>
            <person name="Wariss H.M."/>
            <person name="Tao L."/>
            <person name="Zhang R."/>
            <person name="Yun Q."/>
            <person name="Hollingsworth P."/>
            <person name="Dao Z."/>
            <person name="Luo G."/>
            <person name="Guo H."/>
            <person name="Ma Y."/>
            <person name="Sun W."/>
        </authorList>
    </citation>
    <scope>NUCLEOTIDE SEQUENCE [LARGE SCALE GENOMIC DNA]</scope>
    <source>
        <strain evidence="3">cv. br00</strain>
    </source>
</reference>
<dbReference type="EMBL" id="VDCV01000027">
    <property type="protein sequence ID" value="KAB5511153.1"/>
    <property type="molecule type" value="Genomic_DNA"/>
</dbReference>
<gene>
    <name evidence="2" type="ORF">DKX38_030187</name>
</gene>